<gene>
    <name evidence="8" type="ORF">SAMN02746066_00442</name>
</gene>
<evidence type="ECO:0000256" key="4">
    <source>
        <dbReference type="ARBA" id="ARBA00022692"/>
    </source>
</evidence>
<reference evidence="8 9" key="1">
    <citation type="submission" date="2016-11" db="EMBL/GenBank/DDBJ databases">
        <authorList>
            <person name="Jaros S."/>
            <person name="Januszkiewicz K."/>
            <person name="Wedrychowicz H."/>
        </authorList>
    </citation>
    <scope>NUCLEOTIDE SEQUENCE [LARGE SCALE GENOMIC DNA]</scope>
    <source>
        <strain evidence="8 9">DSM 15930</strain>
    </source>
</reference>
<keyword evidence="6 7" id="KW-0472">Membrane</keyword>
<feature type="transmembrane region" description="Helical" evidence="7">
    <location>
        <begin position="140"/>
        <end position="160"/>
    </location>
</feature>
<feature type="transmembrane region" description="Helical" evidence="7">
    <location>
        <begin position="7"/>
        <end position="28"/>
    </location>
</feature>
<dbReference type="OrthoDB" id="9788907at2"/>
<keyword evidence="5 7" id="KW-1133">Transmembrane helix</keyword>
<comment type="similarity">
    <text evidence="2">Belongs to the chromate ion transporter (CHR) (TC 2.A.51) family.</text>
</comment>
<accession>A0A1M7F6P8</accession>
<dbReference type="InterPro" id="IPR003370">
    <property type="entry name" value="Chromate_transpt"/>
</dbReference>
<sequence length="185" mass="19774">MIYFMLFISFFRIGLFTFGGGYAMLPLIEKEVMNNKWMELDELVNFVAVSESTPGPFAVNVSTYVGSVVGGVFGAISATLGVVLPSFIIILLLAKCYDKFKESKIVNGCMNGLHPAVVGLIAAAALSIGKSVFHISTETIVSSSGVLTSIGIIIVSIFMLYKKSNPVWVICVSGLIGIVSGYLLE</sequence>
<keyword evidence="3" id="KW-1003">Cell membrane</keyword>
<dbReference type="PANTHER" id="PTHR43663">
    <property type="entry name" value="CHROMATE TRANSPORT PROTEIN-RELATED"/>
    <property type="match status" value="1"/>
</dbReference>
<feature type="transmembrane region" description="Helical" evidence="7">
    <location>
        <begin position="167"/>
        <end position="184"/>
    </location>
</feature>
<dbReference type="GO" id="GO:0005886">
    <property type="term" value="C:plasma membrane"/>
    <property type="evidence" value="ECO:0007669"/>
    <property type="project" value="UniProtKB-SubCell"/>
</dbReference>
<evidence type="ECO:0000256" key="3">
    <source>
        <dbReference type="ARBA" id="ARBA00022475"/>
    </source>
</evidence>
<name>A0A1M7F6P8_9FIRM</name>
<dbReference type="PANTHER" id="PTHR43663:SF1">
    <property type="entry name" value="CHROMATE TRANSPORTER"/>
    <property type="match status" value="1"/>
</dbReference>
<keyword evidence="4 7" id="KW-0812">Transmembrane</keyword>
<keyword evidence="9" id="KW-1185">Reference proteome</keyword>
<dbReference type="GO" id="GO:0015109">
    <property type="term" value="F:chromate transmembrane transporter activity"/>
    <property type="evidence" value="ECO:0007669"/>
    <property type="project" value="InterPro"/>
</dbReference>
<dbReference type="RefSeq" id="WP_073282282.1">
    <property type="nucleotide sequence ID" value="NZ_FRCP01000005.1"/>
</dbReference>
<evidence type="ECO:0000313" key="8">
    <source>
        <dbReference type="EMBL" id="SHL99675.1"/>
    </source>
</evidence>
<dbReference type="AlphaFoldDB" id="A0A1M7F6P8"/>
<comment type="subcellular location">
    <subcellularLocation>
        <location evidence="1">Cell membrane</location>
        <topology evidence="1">Multi-pass membrane protein</topology>
    </subcellularLocation>
</comment>
<dbReference type="Proteomes" id="UP000184038">
    <property type="component" value="Unassembled WGS sequence"/>
</dbReference>
<organism evidence="8 9">
    <name type="scientific">Anaerosporobacter mobilis DSM 15930</name>
    <dbReference type="NCBI Taxonomy" id="1120996"/>
    <lineage>
        <taxon>Bacteria</taxon>
        <taxon>Bacillati</taxon>
        <taxon>Bacillota</taxon>
        <taxon>Clostridia</taxon>
        <taxon>Lachnospirales</taxon>
        <taxon>Lachnospiraceae</taxon>
        <taxon>Anaerosporobacter</taxon>
    </lineage>
</organism>
<evidence type="ECO:0000256" key="2">
    <source>
        <dbReference type="ARBA" id="ARBA00005262"/>
    </source>
</evidence>
<dbReference type="Pfam" id="PF02417">
    <property type="entry name" value="Chromate_transp"/>
    <property type="match status" value="1"/>
</dbReference>
<protein>
    <submittedName>
        <fullName evidence="8">Chromate transporter</fullName>
    </submittedName>
</protein>
<dbReference type="EMBL" id="FRCP01000005">
    <property type="protein sequence ID" value="SHL99675.1"/>
    <property type="molecule type" value="Genomic_DNA"/>
</dbReference>
<feature type="transmembrane region" description="Helical" evidence="7">
    <location>
        <begin position="105"/>
        <end position="128"/>
    </location>
</feature>
<evidence type="ECO:0000256" key="7">
    <source>
        <dbReference type="SAM" id="Phobius"/>
    </source>
</evidence>
<evidence type="ECO:0000256" key="5">
    <source>
        <dbReference type="ARBA" id="ARBA00022989"/>
    </source>
</evidence>
<dbReference type="InterPro" id="IPR052518">
    <property type="entry name" value="CHR_Transporter"/>
</dbReference>
<feature type="transmembrane region" description="Helical" evidence="7">
    <location>
        <begin position="64"/>
        <end position="93"/>
    </location>
</feature>
<dbReference type="STRING" id="1120996.SAMN02746066_00442"/>
<proteinExistence type="inferred from homology"/>
<evidence type="ECO:0000256" key="6">
    <source>
        <dbReference type="ARBA" id="ARBA00023136"/>
    </source>
</evidence>
<evidence type="ECO:0000313" key="9">
    <source>
        <dbReference type="Proteomes" id="UP000184038"/>
    </source>
</evidence>
<evidence type="ECO:0000256" key="1">
    <source>
        <dbReference type="ARBA" id="ARBA00004651"/>
    </source>
</evidence>